<dbReference type="OrthoDB" id="5195323at2"/>
<organism evidence="3 4">
    <name type="scientific">Micromonospora ureilytica</name>
    <dbReference type="NCBI Taxonomy" id="709868"/>
    <lineage>
        <taxon>Bacteria</taxon>
        <taxon>Bacillati</taxon>
        <taxon>Actinomycetota</taxon>
        <taxon>Actinomycetes</taxon>
        <taxon>Micromonosporales</taxon>
        <taxon>Micromonosporaceae</taxon>
        <taxon>Micromonospora</taxon>
    </lineage>
</organism>
<comment type="caution">
    <text evidence="3">The sequence shown here is derived from an EMBL/GenBank/DDBJ whole genome shotgun (WGS) entry which is preliminary data.</text>
</comment>
<gene>
    <name evidence="3" type="ORF">DDE19_07555</name>
</gene>
<evidence type="ECO:0000256" key="1">
    <source>
        <dbReference type="SAM" id="MobiDB-lite"/>
    </source>
</evidence>
<evidence type="ECO:0000256" key="2">
    <source>
        <dbReference type="SAM" id="SignalP"/>
    </source>
</evidence>
<accession>A0A3N9XZS8</accession>
<proteinExistence type="predicted"/>
<name>A0A3N9XZS8_9ACTN</name>
<dbReference type="RefSeq" id="WP_124817523.1">
    <property type="nucleotide sequence ID" value="NZ_QDGB01000191.1"/>
</dbReference>
<sequence>MRRIHLVLAGGAMLATLLAGAPAAASPAQPGAVGEASQAAPSDRDGRAERVDLPRRTPLDGARAAAAGNGYFYAYEHAWWGGRWCAWAGNANNWVNPGGAATTGQWDCGGDYSFDNIATSVWNNGIPDEYDSVRMRTGTFLTGGSMCLSRGDYWADFTLGYQSFNDGTPADNQISSHHWWVTCV</sequence>
<evidence type="ECO:0008006" key="5">
    <source>
        <dbReference type="Google" id="ProtNLM"/>
    </source>
</evidence>
<feature type="chain" id="PRO_5039442726" description="Secreted protein" evidence="2">
    <location>
        <begin position="24"/>
        <end position="184"/>
    </location>
</feature>
<evidence type="ECO:0000313" key="4">
    <source>
        <dbReference type="Proteomes" id="UP000278981"/>
    </source>
</evidence>
<dbReference type="AlphaFoldDB" id="A0A3N9XZS8"/>
<protein>
    <recommendedName>
        <fullName evidence="5">Secreted protein</fullName>
    </recommendedName>
</protein>
<dbReference type="EMBL" id="QDGB01000191">
    <property type="protein sequence ID" value="RQX18486.1"/>
    <property type="molecule type" value="Genomic_DNA"/>
</dbReference>
<feature type="compositionally biased region" description="Basic and acidic residues" evidence="1">
    <location>
        <begin position="42"/>
        <end position="52"/>
    </location>
</feature>
<keyword evidence="2" id="KW-0732">Signal</keyword>
<reference evidence="3 4" key="1">
    <citation type="submission" date="2018-04" db="EMBL/GenBank/DDBJ databases">
        <title>Micromonosporas from Atacama Desert.</title>
        <authorList>
            <person name="Carro L."/>
            <person name="Klenk H.-P."/>
            <person name="Goodfellow M."/>
        </authorList>
    </citation>
    <scope>NUCLEOTIDE SEQUENCE [LARGE SCALE GENOMIC DNA]</scope>
    <source>
        <strain evidence="3 4">LB19</strain>
    </source>
</reference>
<feature type="region of interest" description="Disordered" evidence="1">
    <location>
        <begin position="26"/>
        <end position="52"/>
    </location>
</feature>
<evidence type="ECO:0000313" key="3">
    <source>
        <dbReference type="EMBL" id="RQX18486.1"/>
    </source>
</evidence>
<feature type="signal peptide" evidence="2">
    <location>
        <begin position="1"/>
        <end position="23"/>
    </location>
</feature>
<dbReference type="Proteomes" id="UP000278981">
    <property type="component" value="Unassembled WGS sequence"/>
</dbReference>